<gene>
    <name evidence="2" type="ORF">PCOR1329_LOCUS63020</name>
</gene>
<feature type="compositionally biased region" description="Pro residues" evidence="1">
    <location>
        <begin position="49"/>
        <end position="60"/>
    </location>
</feature>
<name>A0ABN9W156_9DINO</name>
<feature type="compositionally biased region" description="Basic residues" evidence="1">
    <location>
        <begin position="430"/>
        <end position="455"/>
    </location>
</feature>
<evidence type="ECO:0000313" key="3">
    <source>
        <dbReference type="Proteomes" id="UP001189429"/>
    </source>
</evidence>
<feature type="compositionally biased region" description="Basic and acidic residues" evidence="1">
    <location>
        <begin position="322"/>
        <end position="340"/>
    </location>
</feature>
<dbReference type="Proteomes" id="UP001189429">
    <property type="component" value="Unassembled WGS sequence"/>
</dbReference>
<feature type="region of interest" description="Disordered" evidence="1">
    <location>
        <begin position="1"/>
        <end position="62"/>
    </location>
</feature>
<feature type="region of interest" description="Disordered" evidence="1">
    <location>
        <begin position="397"/>
        <end position="455"/>
    </location>
</feature>
<proteinExistence type="predicted"/>
<comment type="caution">
    <text evidence="2">The sequence shown here is derived from an EMBL/GenBank/DDBJ whole genome shotgun (WGS) entry which is preliminary data.</text>
</comment>
<evidence type="ECO:0000256" key="1">
    <source>
        <dbReference type="SAM" id="MobiDB-lite"/>
    </source>
</evidence>
<protein>
    <submittedName>
        <fullName evidence="2">Uncharacterized protein</fullName>
    </submittedName>
</protein>
<organism evidence="2 3">
    <name type="scientific">Prorocentrum cordatum</name>
    <dbReference type="NCBI Taxonomy" id="2364126"/>
    <lineage>
        <taxon>Eukaryota</taxon>
        <taxon>Sar</taxon>
        <taxon>Alveolata</taxon>
        <taxon>Dinophyceae</taxon>
        <taxon>Prorocentrales</taxon>
        <taxon>Prorocentraceae</taxon>
        <taxon>Prorocentrum</taxon>
    </lineage>
</organism>
<feature type="compositionally biased region" description="Polar residues" evidence="1">
    <location>
        <begin position="36"/>
        <end position="47"/>
    </location>
</feature>
<sequence>MHSPGVGSSSQPSAARAIASIDEGPPKVPKGAHPSDATQGRQAAGQSPRQPPRPPPPPPESVQTILETFREQVAAQTRQNEAFIAAFHTMNEQNQQNFQALQQAILQVASHRDVGGATGGTATPEAAQGNVGSNTFFKSFPASLNKSLDKVTYDFEQNLGKSVKAKAMHAKAVEDVKLLAQGSYPNGMRPFKSPAHHVELDAPWSTAASTDVSVALPSGQLCTIPKGFTRREAKAALHRWVAHELRAIDVEALESSSANAAEMSKKSVFAKTCEDIMDKACSSQASDLGLEEPLMKQVSPEMRAEKVEELYRRAVLKVEKTEASKRDALEKHRRAEEQKEQQLLQTKPESLFQNAVEHIAEAAVQKAMAAQDSMVVEDLPGTGGATAGHEHTAKFVEALAKNGGPPGGARGKQQTASRSTPPKPQGAGRGKGKGKPKGGKGKGYGKKGKGKRGKK</sequence>
<reference evidence="2" key="1">
    <citation type="submission" date="2023-10" db="EMBL/GenBank/DDBJ databases">
        <authorList>
            <person name="Chen Y."/>
            <person name="Shah S."/>
            <person name="Dougan E. K."/>
            <person name="Thang M."/>
            <person name="Chan C."/>
        </authorList>
    </citation>
    <scope>NUCLEOTIDE SEQUENCE [LARGE SCALE GENOMIC DNA]</scope>
</reference>
<feature type="region of interest" description="Disordered" evidence="1">
    <location>
        <begin position="322"/>
        <end position="346"/>
    </location>
</feature>
<keyword evidence="3" id="KW-1185">Reference proteome</keyword>
<accession>A0ABN9W156</accession>
<evidence type="ECO:0000313" key="2">
    <source>
        <dbReference type="EMBL" id="CAK0879643.1"/>
    </source>
</evidence>
<feature type="compositionally biased region" description="Polar residues" evidence="1">
    <location>
        <begin position="1"/>
        <end position="13"/>
    </location>
</feature>
<dbReference type="EMBL" id="CAUYUJ010017984">
    <property type="protein sequence ID" value="CAK0879643.1"/>
    <property type="molecule type" value="Genomic_DNA"/>
</dbReference>